<organism evidence="3 4">
    <name type="scientific">Reinekea forsetii</name>
    <dbReference type="NCBI Taxonomy" id="1336806"/>
    <lineage>
        <taxon>Bacteria</taxon>
        <taxon>Pseudomonadati</taxon>
        <taxon>Pseudomonadota</taxon>
        <taxon>Gammaproteobacteria</taxon>
        <taxon>Oceanospirillales</taxon>
        <taxon>Saccharospirillaceae</taxon>
        <taxon>Reinekea</taxon>
    </lineage>
</organism>
<dbReference type="PANTHER" id="PTHR10983">
    <property type="entry name" value="1-ACYLGLYCEROL-3-PHOSPHATE ACYLTRANSFERASE-RELATED"/>
    <property type="match status" value="1"/>
</dbReference>
<dbReference type="KEGG" id="rfo:REIFOR_01106"/>
<dbReference type="SUPFAM" id="SSF69593">
    <property type="entry name" value="Glycerol-3-phosphate (1)-acyltransferase"/>
    <property type="match status" value="1"/>
</dbReference>
<dbReference type="GO" id="GO:0016746">
    <property type="term" value="F:acyltransferase activity"/>
    <property type="evidence" value="ECO:0007669"/>
    <property type="project" value="UniProtKB-KW"/>
</dbReference>
<proteinExistence type="predicted"/>
<keyword evidence="1" id="KW-1133">Transmembrane helix</keyword>
<feature type="transmembrane region" description="Helical" evidence="1">
    <location>
        <begin position="12"/>
        <end position="34"/>
    </location>
</feature>
<evidence type="ECO:0000313" key="3">
    <source>
        <dbReference type="EMBL" id="ATX76255.1"/>
    </source>
</evidence>
<protein>
    <submittedName>
        <fullName evidence="3">Acyltransferase family protein</fullName>
    </submittedName>
</protein>
<accession>A0A2K8KN63</accession>
<keyword evidence="3" id="KW-0012">Acyltransferase</keyword>
<dbReference type="Pfam" id="PF01553">
    <property type="entry name" value="Acyltransferase"/>
    <property type="match status" value="1"/>
</dbReference>
<keyword evidence="1" id="KW-0812">Transmembrane</keyword>
<feature type="transmembrane region" description="Helical" evidence="1">
    <location>
        <begin position="46"/>
        <end position="66"/>
    </location>
</feature>
<evidence type="ECO:0000256" key="1">
    <source>
        <dbReference type="SAM" id="Phobius"/>
    </source>
</evidence>
<dbReference type="PANTHER" id="PTHR10983:SF16">
    <property type="entry name" value="LYSOCARDIOLIPIN ACYLTRANSFERASE 1"/>
    <property type="match status" value="1"/>
</dbReference>
<dbReference type="InterPro" id="IPR002123">
    <property type="entry name" value="Plipid/glycerol_acylTrfase"/>
</dbReference>
<keyword evidence="4" id="KW-1185">Reference proteome</keyword>
<dbReference type="EMBL" id="CP011797">
    <property type="protein sequence ID" value="ATX76255.1"/>
    <property type="molecule type" value="Genomic_DNA"/>
</dbReference>
<gene>
    <name evidence="3" type="ORF">REIFOR_01106</name>
</gene>
<feature type="domain" description="Phospholipid/glycerol acyltransferase" evidence="2">
    <location>
        <begin position="88"/>
        <end position="230"/>
    </location>
</feature>
<dbReference type="NCBIfam" id="NF010621">
    <property type="entry name" value="PRK14014.1"/>
    <property type="match status" value="1"/>
</dbReference>
<keyword evidence="1" id="KW-0472">Membrane</keyword>
<dbReference type="Proteomes" id="UP000229757">
    <property type="component" value="Chromosome"/>
</dbReference>
<dbReference type="CDD" id="cd07990">
    <property type="entry name" value="LPLAT_LCLAT1-like"/>
    <property type="match status" value="1"/>
</dbReference>
<evidence type="ECO:0000313" key="4">
    <source>
        <dbReference type="Proteomes" id="UP000229757"/>
    </source>
</evidence>
<evidence type="ECO:0000259" key="2">
    <source>
        <dbReference type="SMART" id="SM00563"/>
    </source>
</evidence>
<dbReference type="RefSeq" id="WP_227003771.1">
    <property type="nucleotide sequence ID" value="NZ_CP011797.1"/>
</dbReference>
<keyword evidence="3" id="KW-0808">Transferase</keyword>
<reference evidence="3 4" key="1">
    <citation type="journal article" date="2017" name="Environ. Microbiol.">
        <title>Genomic and physiological analyses of 'Reinekea forsetii' reveal a versatile opportunistic lifestyle during spring algae blooms.</title>
        <authorList>
            <person name="Avci B."/>
            <person name="Hahnke R.L."/>
            <person name="Chafee M."/>
            <person name="Fischer T."/>
            <person name="Gruber-Vodicka H."/>
            <person name="Tegetmeyer H.E."/>
            <person name="Harder J."/>
            <person name="Fuchs B.M."/>
            <person name="Amann R.I."/>
            <person name="Teeling H."/>
        </authorList>
    </citation>
    <scope>NUCLEOTIDE SEQUENCE [LARGE SCALE GENOMIC DNA]</scope>
    <source>
        <strain evidence="3 4">Hel1_31_D35</strain>
    </source>
</reference>
<sequence>MKAVFNNFMGVIAMLLLVVHTLIIGIFVFTCVFWRLVLSERLRVKLVNPAIIGVANVWLGVILWWMRNVQRIEWDIENEVELSLDQWYMVVSNHQSWVDIFALFHVTQGKIPLLKFFIKKELAKVPIVGQAWWAMDYPFMQRHSRAFLAKHPEKANDDLIATRKACEKFSHTPTSIVNFLEGTRFSPDKQARQKSPYKHLLRPKAGGIAFAIQALGARFSSMIDTTIVYQNQPPSFWDLACGRVGRVSIRMRHVEIPAAFISMDYLDNRDDKKAFQLWLHQLWLAKDAQIAELKSRPSA</sequence>
<dbReference type="SMART" id="SM00563">
    <property type="entry name" value="PlsC"/>
    <property type="match status" value="1"/>
</dbReference>
<name>A0A2K8KN63_9GAMM</name>
<dbReference type="AlphaFoldDB" id="A0A2K8KN63"/>